<accession>A0A8B8ASL6</accession>
<organism evidence="3 4">
    <name type="scientific">Crassostrea virginica</name>
    <name type="common">Eastern oyster</name>
    <dbReference type="NCBI Taxonomy" id="6565"/>
    <lineage>
        <taxon>Eukaryota</taxon>
        <taxon>Metazoa</taxon>
        <taxon>Spiralia</taxon>
        <taxon>Lophotrochozoa</taxon>
        <taxon>Mollusca</taxon>
        <taxon>Bivalvia</taxon>
        <taxon>Autobranchia</taxon>
        <taxon>Pteriomorphia</taxon>
        <taxon>Ostreida</taxon>
        <taxon>Ostreoidea</taxon>
        <taxon>Ostreidae</taxon>
        <taxon>Crassostrea</taxon>
    </lineage>
</organism>
<sequence length="249" mass="27297">MRLNVVLVITFTVEEVRTMDQKTQPQISPVPVDEVTVERRTHALSHLFKLSLVSVGVATGSIVVGVLVLVYSSGASFPIITGAPVWSGTVVLVAGLVGVQASKSDVRYGTVPAPRDRCLLMTHYVLSISCLSVTGICFGYSLTGFVTCQTECGHNSYQELILNGIAFCLALLMLLTAVVGSVFFCVYKRLFGLYSPREMLFNTRIAELENRIRYLESPPNQQQRFSQYGGQYGYNSFSTPSTQPPAYSK</sequence>
<dbReference type="AlphaFoldDB" id="A0A8B8ASL6"/>
<feature type="transmembrane region" description="Helical" evidence="2">
    <location>
        <begin position="47"/>
        <end position="71"/>
    </location>
</feature>
<dbReference type="GeneID" id="111104144"/>
<feature type="transmembrane region" description="Helical" evidence="2">
    <location>
        <begin position="77"/>
        <end position="99"/>
    </location>
</feature>
<dbReference type="Proteomes" id="UP000694844">
    <property type="component" value="Chromosome 7"/>
</dbReference>
<name>A0A8B8ASL6_CRAVI</name>
<feature type="transmembrane region" description="Helical" evidence="2">
    <location>
        <begin position="161"/>
        <end position="187"/>
    </location>
</feature>
<protein>
    <submittedName>
        <fullName evidence="4">Uncharacterized protein LOC111104144</fullName>
    </submittedName>
</protein>
<evidence type="ECO:0000256" key="2">
    <source>
        <dbReference type="SAM" id="Phobius"/>
    </source>
</evidence>
<gene>
    <name evidence="4" type="primary">LOC111104144</name>
</gene>
<keyword evidence="2" id="KW-0812">Transmembrane</keyword>
<reference evidence="4" key="1">
    <citation type="submission" date="2025-08" db="UniProtKB">
        <authorList>
            <consortium name="RefSeq"/>
        </authorList>
    </citation>
    <scope>IDENTIFICATION</scope>
    <source>
        <tissue evidence="4">Whole sample</tissue>
    </source>
</reference>
<dbReference type="RefSeq" id="XP_022293648.1">
    <property type="nucleotide sequence ID" value="XM_022437940.1"/>
</dbReference>
<dbReference type="KEGG" id="cvn:111104144"/>
<evidence type="ECO:0000256" key="1">
    <source>
        <dbReference type="SAM" id="MobiDB-lite"/>
    </source>
</evidence>
<evidence type="ECO:0000313" key="4">
    <source>
        <dbReference type="RefSeq" id="XP_022293648.1"/>
    </source>
</evidence>
<proteinExistence type="predicted"/>
<keyword evidence="2" id="KW-1133">Transmembrane helix</keyword>
<evidence type="ECO:0000313" key="3">
    <source>
        <dbReference type="Proteomes" id="UP000694844"/>
    </source>
</evidence>
<dbReference type="OrthoDB" id="6121270at2759"/>
<keyword evidence="2" id="KW-0472">Membrane</keyword>
<keyword evidence="3" id="KW-1185">Reference proteome</keyword>
<feature type="transmembrane region" description="Helical" evidence="2">
    <location>
        <begin position="120"/>
        <end position="141"/>
    </location>
</feature>
<feature type="region of interest" description="Disordered" evidence="1">
    <location>
        <begin position="225"/>
        <end position="249"/>
    </location>
</feature>